<dbReference type="Proteomes" id="UP000004870">
    <property type="component" value="Unassembled WGS sequence"/>
</dbReference>
<feature type="site" description="Catalytically relevant" evidence="6">
    <location>
        <position position="53"/>
    </location>
</feature>
<dbReference type="SMART" id="SM00116">
    <property type="entry name" value="CBS"/>
    <property type="match status" value="2"/>
</dbReference>
<proteinExistence type="inferred from homology"/>
<dbReference type="InterPro" id="IPR046342">
    <property type="entry name" value="CBS_dom_sf"/>
</dbReference>
<feature type="domain" description="CBS" evidence="8">
    <location>
        <begin position="270"/>
        <end position="321"/>
    </location>
</feature>
<keyword evidence="3 7" id="KW-0129">CBS domain</keyword>
<dbReference type="RefSeq" id="WP_004139924.1">
    <property type="nucleotide sequence ID" value="NZ_GG694025.1"/>
</dbReference>
<dbReference type="PANTHER" id="PTHR42745:SF1">
    <property type="entry name" value="ARABINOSE 5-PHOSPHATE ISOMERASE KDSD"/>
    <property type="match status" value="1"/>
</dbReference>
<evidence type="ECO:0000259" key="8">
    <source>
        <dbReference type="PROSITE" id="PS51371"/>
    </source>
</evidence>
<evidence type="ECO:0000256" key="1">
    <source>
        <dbReference type="ARBA" id="ARBA00008165"/>
    </source>
</evidence>
<keyword evidence="11" id="KW-1185">Reference proteome</keyword>
<feature type="domain" description="CBS" evidence="8">
    <location>
        <begin position="204"/>
        <end position="262"/>
    </location>
</feature>
<feature type="binding site" evidence="5">
    <location>
        <position position="76"/>
    </location>
    <ligand>
        <name>Zn(2+)</name>
        <dbReference type="ChEBI" id="CHEBI:29105"/>
    </ligand>
</feature>
<dbReference type="GO" id="GO:0019146">
    <property type="term" value="F:arabinose-5-phosphate isomerase activity"/>
    <property type="evidence" value="ECO:0007669"/>
    <property type="project" value="UniProtKB-EC"/>
</dbReference>
<dbReference type="OrthoDB" id="9762536at2"/>
<dbReference type="GO" id="GO:0005975">
    <property type="term" value="P:carbohydrate metabolic process"/>
    <property type="evidence" value="ECO:0007669"/>
    <property type="project" value="InterPro"/>
</dbReference>
<sequence length="321" mass="34107">MKNDTRLAHARDVLRLEADAVRAQIDHLGAPFLAACELLLATRGHVIVTGLGKSGHIGEKIAATLASTGTPAFFVHAAEAGHGDLGMITADDTILAISYSGESQEILMMLPIVRALGVKTIALTGRPQSSMAQQADLHLPVVVAKEACPLGLAPTTSTTATLALGDALAITLMQARQFNEQDFARSHPYGRLGRRLMTKVGDVMRRDAAVPQVARDASVQTALFQITDKGLGVTLVSDGDRLLGIFTDGDLRRALEKYPDALQRPIAEVMTRAPQTTAPTVLAAEALQHMEARHITALPVLDGERIAGIIHIHDLLRAGVA</sequence>
<dbReference type="InterPro" id="IPR046348">
    <property type="entry name" value="SIS_dom_sf"/>
</dbReference>
<dbReference type="SUPFAM" id="SSF53697">
    <property type="entry name" value="SIS domain"/>
    <property type="match status" value="1"/>
</dbReference>
<dbReference type="InterPro" id="IPR000644">
    <property type="entry name" value="CBS_dom"/>
</dbReference>
<keyword evidence="5" id="KW-0479">Metal-binding</keyword>
<evidence type="ECO:0000259" key="9">
    <source>
        <dbReference type="PROSITE" id="PS51464"/>
    </source>
</evidence>
<dbReference type="AlphaFoldDB" id="C8N800"/>
<evidence type="ECO:0000313" key="10">
    <source>
        <dbReference type="EMBL" id="EEV89298.1"/>
    </source>
</evidence>
<feature type="site" description="Catalytically relevant" evidence="6">
    <location>
        <position position="146"/>
    </location>
</feature>
<evidence type="ECO:0000256" key="7">
    <source>
        <dbReference type="PROSITE-ProRule" id="PRU00703"/>
    </source>
</evidence>
<keyword evidence="4 10" id="KW-0413">Isomerase</keyword>
<dbReference type="InterPro" id="IPR035474">
    <property type="entry name" value="SIS_Kpsf"/>
</dbReference>
<dbReference type="GO" id="GO:0097367">
    <property type="term" value="F:carbohydrate derivative binding"/>
    <property type="evidence" value="ECO:0007669"/>
    <property type="project" value="InterPro"/>
</dbReference>
<dbReference type="EC" id="5.3.1.13" evidence="4"/>
<keyword evidence="5" id="KW-0862">Zinc</keyword>
<dbReference type="EMBL" id="ACKY01000027">
    <property type="protein sequence ID" value="EEV89298.1"/>
    <property type="molecule type" value="Genomic_DNA"/>
</dbReference>
<feature type="site" description="Catalytically relevant" evidence="6">
    <location>
        <position position="187"/>
    </location>
</feature>
<keyword evidence="2" id="KW-0677">Repeat</keyword>
<reference evidence="10 11" key="1">
    <citation type="submission" date="2009-08" db="EMBL/GenBank/DDBJ databases">
        <authorList>
            <person name="Qin X."/>
            <person name="Bachman B."/>
            <person name="Battles P."/>
            <person name="Bell A."/>
            <person name="Bess C."/>
            <person name="Bickham C."/>
            <person name="Chaboub L."/>
            <person name="Chen D."/>
            <person name="Coyle M."/>
            <person name="Deiros D.R."/>
            <person name="Dinh H."/>
            <person name="Forbes L."/>
            <person name="Fowler G."/>
            <person name="Francisco L."/>
            <person name="Fu Q."/>
            <person name="Gubbala S."/>
            <person name="Hale W."/>
            <person name="Han Y."/>
            <person name="Hemphill L."/>
            <person name="Highlander S.K."/>
            <person name="Hirani K."/>
            <person name="Hogues M."/>
            <person name="Jackson L."/>
            <person name="Jakkamsetti A."/>
            <person name="Javaid M."/>
            <person name="Jiang H."/>
            <person name="Korchina V."/>
            <person name="Kovar C."/>
            <person name="Lara F."/>
            <person name="Lee S."/>
            <person name="Mata R."/>
            <person name="Mathew T."/>
            <person name="Moen C."/>
            <person name="Morales K."/>
            <person name="Munidasa M."/>
            <person name="Nazareth L."/>
            <person name="Ngo R."/>
            <person name="Nguyen L."/>
            <person name="Okwuonu G."/>
            <person name="Ongeri F."/>
            <person name="Patil S."/>
            <person name="Petrosino J."/>
            <person name="Pham C."/>
            <person name="Pham P."/>
            <person name="Pu L.-L."/>
            <person name="Puazo M."/>
            <person name="Raj R."/>
            <person name="Reid J."/>
            <person name="Rouhana J."/>
            <person name="Saada N."/>
            <person name="Shang Y."/>
            <person name="Simmons D."/>
            <person name="Thornton R."/>
            <person name="Warren J."/>
            <person name="Weissenberger G."/>
            <person name="Zhang J."/>
            <person name="Zhang L."/>
            <person name="Zhou C."/>
            <person name="Zhu D."/>
            <person name="Muzny D."/>
            <person name="Worley K."/>
            <person name="Gibbs R."/>
        </authorList>
    </citation>
    <scope>NUCLEOTIDE SEQUENCE [LARGE SCALE GENOMIC DNA]</scope>
    <source>
        <strain evidence="11">ATCC 15826 / DSM 8339 / NCTC 10426 / 6573</strain>
    </source>
</reference>
<dbReference type="GO" id="GO:0046872">
    <property type="term" value="F:metal ion binding"/>
    <property type="evidence" value="ECO:0007669"/>
    <property type="project" value="UniProtKB-KW"/>
</dbReference>
<dbReference type="GO" id="GO:1901135">
    <property type="term" value="P:carbohydrate derivative metabolic process"/>
    <property type="evidence" value="ECO:0007669"/>
    <property type="project" value="InterPro"/>
</dbReference>
<protein>
    <recommendedName>
        <fullName evidence="4">Arabinose 5-phosphate isomerase</fullName>
        <shortName evidence="4">API</shortName>
        <ecNumber evidence="4">5.3.1.13</ecNumber>
    </recommendedName>
</protein>
<evidence type="ECO:0000256" key="3">
    <source>
        <dbReference type="ARBA" id="ARBA00023122"/>
    </source>
</evidence>
<accession>C8N800</accession>
<dbReference type="InterPro" id="IPR004800">
    <property type="entry name" value="KdsD/KpsF-type"/>
</dbReference>
<comment type="similarity">
    <text evidence="1 4">Belongs to the SIS family. GutQ/KpsF subfamily.</text>
</comment>
<dbReference type="HOGENOM" id="CLU_040681_13_1_6"/>
<feature type="domain" description="SIS" evidence="9">
    <location>
        <begin position="35"/>
        <end position="178"/>
    </location>
</feature>
<dbReference type="PROSITE" id="PS51371">
    <property type="entry name" value="CBS"/>
    <property type="match status" value="2"/>
</dbReference>
<evidence type="ECO:0000256" key="2">
    <source>
        <dbReference type="ARBA" id="ARBA00022737"/>
    </source>
</evidence>
<dbReference type="Gene3D" id="3.10.580.10">
    <property type="entry name" value="CBS-domain"/>
    <property type="match status" value="1"/>
</dbReference>
<dbReference type="InterPro" id="IPR050986">
    <property type="entry name" value="GutQ/KpsF_isomerases"/>
</dbReference>
<evidence type="ECO:0000256" key="5">
    <source>
        <dbReference type="PIRSR" id="PIRSR004692-2"/>
    </source>
</evidence>
<dbReference type="PIRSF" id="PIRSF004692">
    <property type="entry name" value="KdsD_KpsF"/>
    <property type="match status" value="1"/>
</dbReference>
<feature type="site" description="Catalytically relevant" evidence="6">
    <location>
        <position position="105"/>
    </location>
</feature>
<organism evidence="10 11">
    <name type="scientific">Cardiobacterium hominis (strain ATCC 15826 / DSM 8339 / NCTC 10426 / 6573)</name>
    <dbReference type="NCBI Taxonomy" id="638300"/>
    <lineage>
        <taxon>Bacteria</taxon>
        <taxon>Pseudomonadati</taxon>
        <taxon>Pseudomonadota</taxon>
        <taxon>Gammaproteobacteria</taxon>
        <taxon>Cardiobacteriales</taxon>
        <taxon>Cardiobacteriaceae</taxon>
        <taxon>Cardiobacterium</taxon>
    </lineage>
</organism>
<dbReference type="Pfam" id="PF00571">
    <property type="entry name" value="CBS"/>
    <property type="match status" value="2"/>
</dbReference>
<dbReference type="NCBIfam" id="TIGR00393">
    <property type="entry name" value="kpsF"/>
    <property type="match status" value="1"/>
</dbReference>
<dbReference type="InterPro" id="IPR001347">
    <property type="entry name" value="SIS_dom"/>
</dbReference>
<dbReference type="FunFam" id="3.40.50.10490:FF:000011">
    <property type="entry name" value="Arabinose 5-phosphate isomerase"/>
    <property type="match status" value="1"/>
</dbReference>
<evidence type="ECO:0000256" key="6">
    <source>
        <dbReference type="PIRSR" id="PIRSR004692-3"/>
    </source>
</evidence>
<comment type="catalytic activity">
    <reaction evidence="4">
        <text>D-arabinose 5-phosphate = D-ribulose 5-phosphate</text>
        <dbReference type="Rhea" id="RHEA:23104"/>
        <dbReference type="ChEBI" id="CHEBI:57693"/>
        <dbReference type="ChEBI" id="CHEBI:58121"/>
        <dbReference type="EC" id="5.3.1.13"/>
    </reaction>
</comment>
<name>C8N800_CARH6</name>
<dbReference type="Gene3D" id="3.40.50.10490">
    <property type="entry name" value="Glucose-6-phosphate isomerase like protein, domain 1"/>
    <property type="match status" value="1"/>
</dbReference>
<evidence type="ECO:0000256" key="4">
    <source>
        <dbReference type="PIRNR" id="PIRNR004692"/>
    </source>
</evidence>
<dbReference type="CDD" id="cd05014">
    <property type="entry name" value="SIS_Kpsf"/>
    <property type="match status" value="1"/>
</dbReference>
<dbReference type="CDD" id="cd04604">
    <property type="entry name" value="CBS_pair_SIS_assoc"/>
    <property type="match status" value="1"/>
</dbReference>
<comment type="caution">
    <text evidence="10">The sequence shown here is derived from an EMBL/GenBank/DDBJ whole genome shotgun (WGS) entry which is preliminary data.</text>
</comment>
<gene>
    <name evidence="10" type="primary">kdsD</name>
    <name evidence="10" type="ORF">HMPREF0198_0627</name>
</gene>
<evidence type="ECO:0000313" key="11">
    <source>
        <dbReference type="Proteomes" id="UP000004870"/>
    </source>
</evidence>
<dbReference type="PANTHER" id="PTHR42745">
    <property type="match status" value="1"/>
</dbReference>
<dbReference type="STRING" id="2718.CHUV0807_0066"/>
<dbReference type="GeneID" id="84789641"/>
<dbReference type="PROSITE" id="PS51464">
    <property type="entry name" value="SIS"/>
    <property type="match status" value="1"/>
</dbReference>
<dbReference type="Pfam" id="PF01380">
    <property type="entry name" value="SIS"/>
    <property type="match status" value="1"/>
</dbReference>